<evidence type="ECO:0000313" key="3">
    <source>
        <dbReference type="Proteomes" id="UP000184038"/>
    </source>
</evidence>
<dbReference type="RefSeq" id="WP_073289262.1">
    <property type="nucleotide sequence ID" value="NZ_FRCP01000015.1"/>
</dbReference>
<keyword evidence="1" id="KW-0732">Signal</keyword>
<dbReference type="InterPro" id="IPR023908">
    <property type="entry name" value="xxxLxxG_rpt"/>
</dbReference>
<evidence type="ECO:0000313" key="2">
    <source>
        <dbReference type="EMBL" id="SHM72560.1"/>
    </source>
</evidence>
<dbReference type="SUPFAM" id="SSF58104">
    <property type="entry name" value="Methyl-accepting chemotaxis protein (MCP) signaling domain"/>
    <property type="match status" value="1"/>
</dbReference>
<sequence>MNMNKKIATSVIIGALGVSAVFGATQIPVNASTYRNVLTNESYNQIVNDVATTDSTVTRTGEGIEKEETVYAKADATGQVSQVIVSDWIKNYSGDATITDKTTLKDIVNVKGDETYSQGANGEIVWQANGNDIYYQGTADAELPVTIQATYKLDGVEIEPSELEGKSGQLTIEYTYKNNSKVAGSDMYTPFTVVAATMLKTDSFANVTAENAKVISDGDKYAVVGVAMPGLKDSLALGDETKVPGSITITADVTNYEPITVLNVVTADLLNEIKLDDTDQLKDLADSMDELADASKKLVDGSSDLSDGLNELKDKTGEYTKGVTTLTGSLDDYIAGVSKVTSGIKTLYNGAGELTKGVSSLATGAKSLNSGLNQASNGVDSLVNNFDALVTGAGSIKSGADSLNTALKQLEAGKQAENEAYATLSATVENNEKIIAALKAAGVEESIVGMLEKNTAGQKQIAEGLTASGAQIEAGLSKASTGASSLADGSNTLTSGLTKMKKGAKSLQSAMGELEAGSKTLLEGANKLNSVSGSLSSGIKQLYDGSISLDTASSKIKSATPKLNDASSKLDNGVQSAADGGKTLKEGLEEFNREGISKLIDAVDGKLGDVIDKFDDLQDAASKYTTFTDTNSEFKSSVKFIIELN</sequence>
<dbReference type="NCBIfam" id="TIGR03057">
    <property type="entry name" value="xxxLxxG_by_4"/>
    <property type="match status" value="3"/>
</dbReference>
<reference evidence="2 3" key="1">
    <citation type="submission" date="2016-11" db="EMBL/GenBank/DDBJ databases">
        <authorList>
            <person name="Jaros S."/>
            <person name="Januszkiewicz K."/>
            <person name="Wedrychowicz H."/>
        </authorList>
    </citation>
    <scope>NUCLEOTIDE SEQUENCE [LARGE SCALE GENOMIC DNA]</scope>
    <source>
        <strain evidence="2 3">DSM 15930</strain>
    </source>
</reference>
<dbReference type="AlphaFoldDB" id="A0A1M7L3C5"/>
<dbReference type="OrthoDB" id="9815841at2"/>
<feature type="signal peptide" evidence="1">
    <location>
        <begin position="1"/>
        <end position="23"/>
    </location>
</feature>
<gene>
    <name evidence="2" type="ORF">SAMN02746066_03051</name>
</gene>
<dbReference type="Proteomes" id="UP000184038">
    <property type="component" value="Unassembled WGS sequence"/>
</dbReference>
<organism evidence="2 3">
    <name type="scientific">Anaerosporobacter mobilis DSM 15930</name>
    <dbReference type="NCBI Taxonomy" id="1120996"/>
    <lineage>
        <taxon>Bacteria</taxon>
        <taxon>Bacillati</taxon>
        <taxon>Bacillota</taxon>
        <taxon>Clostridia</taxon>
        <taxon>Lachnospirales</taxon>
        <taxon>Lachnospiraceae</taxon>
        <taxon>Anaerosporobacter</taxon>
    </lineage>
</organism>
<dbReference type="STRING" id="1120996.SAMN02746066_03051"/>
<name>A0A1M7L3C5_9FIRM</name>
<keyword evidence="3" id="KW-1185">Reference proteome</keyword>
<feature type="chain" id="PRO_5039670113" evidence="1">
    <location>
        <begin position="24"/>
        <end position="645"/>
    </location>
</feature>
<protein>
    <submittedName>
        <fullName evidence="2">Putative membrane protein</fullName>
    </submittedName>
</protein>
<evidence type="ECO:0000256" key="1">
    <source>
        <dbReference type="SAM" id="SignalP"/>
    </source>
</evidence>
<proteinExistence type="predicted"/>
<dbReference type="EMBL" id="FRCP01000015">
    <property type="protein sequence ID" value="SHM72560.1"/>
    <property type="molecule type" value="Genomic_DNA"/>
</dbReference>
<dbReference type="Gene3D" id="1.10.287.950">
    <property type="entry name" value="Methyl-accepting chemotaxis protein"/>
    <property type="match status" value="1"/>
</dbReference>
<accession>A0A1M7L3C5</accession>